<dbReference type="PANTHER" id="PTHR20959:SF1">
    <property type="entry name" value="TRANSPORT AND GOLGI ORGANIZATION PROTEIN 6 HOMOLOG"/>
    <property type="match status" value="1"/>
</dbReference>
<dbReference type="InterPro" id="IPR019451">
    <property type="entry name" value="Rtp1_C1"/>
</dbReference>
<evidence type="ECO:0000259" key="4">
    <source>
        <dbReference type="Pfam" id="PF23565"/>
    </source>
</evidence>
<protein>
    <submittedName>
        <fullName evidence="5">Uncharacterized protein</fullName>
    </submittedName>
</protein>
<dbReference type="InParanoid" id="A0A316YFH6"/>
<evidence type="ECO:0000313" key="5">
    <source>
        <dbReference type="EMBL" id="PWN87871.1"/>
    </source>
</evidence>
<dbReference type="RefSeq" id="XP_025375069.1">
    <property type="nucleotide sequence ID" value="XM_025523685.1"/>
</dbReference>
<dbReference type="PANTHER" id="PTHR20959">
    <property type="entry name" value="TRANSPORT AND GOLGI ORGANIZATION PROTEIN 6 FAMILY MEMBER"/>
    <property type="match status" value="1"/>
</dbReference>
<feature type="region of interest" description="Disordered" evidence="2">
    <location>
        <begin position="1074"/>
        <end position="1095"/>
    </location>
</feature>
<dbReference type="InterPro" id="IPR016024">
    <property type="entry name" value="ARM-type_fold"/>
</dbReference>
<comment type="similarity">
    <text evidence="1">Belongs to the Tango6 family.</text>
</comment>
<keyword evidence="6" id="KW-1185">Reference proteome</keyword>
<evidence type="ECO:0000313" key="6">
    <source>
        <dbReference type="Proteomes" id="UP000245768"/>
    </source>
</evidence>
<dbReference type="Proteomes" id="UP000245768">
    <property type="component" value="Unassembled WGS sequence"/>
</dbReference>
<accession>A0A316YFH6</accession>
<name>A0A316YFH6_9BASI</name>
<dbReference type="GO" id="GO:0009306">
    <property type="term" value="P:protein secretion"/>
    <property type="evidence" value="ECO:0007669"/>
    <property type="project" value="TreeGrafter"/>
</dbReference>
<gene>
    <name evidence="5" type="ORF">FA10DRAFT_281405</name>
</gene>
<dbReference type="InterPro" id="IPR011989">
    <property type="entry name" value="ARM-like"/>
</dbReference>
<dbReference type="Pfam" id="PF23565">
    <property type="entry name" value="ARM_TANGO6"/>
    <property type="match status" value="1"/>
</dbReference>
<dbReference type="SUPFAM" id="SSF48371">
    <property type="entry name" value="ARM repeat"/>
    <property type="match status" value="1"/>
</dbReference>
<dbReference type="OrthoDB" id="39591at2759"/>
<evidence type="ECO:0000256" key="2">
    <source>
        <dbReference type="SAM" id="MobiDB-lite"/>
    </source>
</evidence>
<feature type="domain" description="RNA polymerase II assembly factor Rtp1 C-terminal" evidence="3">
    <location>
        <begin position="875"/>
        <end position="1006"/>
    </location>
</feature>
<dbReference type="InterPro" id="IPR039600">
    <property type="entry name" value="TANGO6/Rtp1"/>
</dbReference>
<dbReference type="InterPro" id="IPR057407">
    <property type="entry name" value="HEAT_TANGO6"/>
</dbReference>
<dbReference type="EMBL" id="KZ819639">
    <property type="protein sequence ID" value="PWN87871.1"/>
    <property type="molecule type" value="Genomic_DNA"/>
</dbReference>
<evidence type="ECO:0000259" key="3">
    <source>
        <dbReference type="Pfam" id="PF10363"/>
    </source>
</evidence>
<evidence type="ECO:0000256" key="1">
    <source>
        <dbReference type="ARBA" id="ARBA00005724"/>
    </source>
</evidence>
<proteinExistence type="inferred from homology"/>
<organism evidence="5 6">
    <name type="scientific">Acaromyces ingoldii</name>
    <dbReference type="NCBI Taxonomy" id="215250"/>
    <lineage>
        <taxon>Eukaryota</taxon>
        <taxon>Fungi</taxon>
        <taxon>Dikarya</taxon>
        <taxon>Basidiomycota</taxon>
        <taxon>Ustilaginomycotina</taxon>
        <taxon>Exobasidiomycetes</taxon>
        <taxon>Exobasidiales</taxon>
        <taxon>Cryptobasidiaceae</taxon>
        <taxon>Acaromyces</taxon>
    </lineage>
</organism>
<sequence>MATGLKGLLEAAACLCGQRDAKLSPSLRDKPEQELLKARLQNRIAAYRARLGLEADVGKEDVERATGSSAFEALVAIHDAAKTPGEEGTDGEGASSSTGPAPLFGSRDLQTLRTLLSIVTQWYFSPLLASYDECLASLASPTGEVPEDGRATSRLQELPDEAKLRHIRLEQRVVLEQTTNQMDKTTSSLQNMLLGRAAGQKEVANAVINTCASHILAIAIRLGWGPRFKPVAGVQGPSHSNDHREQARSLVIDLLKTLSTLSALRVLSGVTKLSSRRPVRLPSFVKATTSRLVAAQLLRPDAVMALLRQTFGADYDEVENGSNVLARMEGVAKLLSTPPAGMSAETFVSIIIPQLLDTVSELPFSNTDTGATQGPSGQSTPTQKKTATFVLARLAETHSESIKSCLAKHLWSALVPTSAKAEAGVDEGQVISQPWCISRAVDLLHRILQYAEPSSIFISCMVSPVVVPLFSLVSYTKSVHRHPAAAISMMDKGKAISPDPSKELGKAAMDILRTWLRLAEADEALSLVGTGLDGIFAVAGRNTASIVSGCTARGNGTEEMVPCWTEMAEGIAIKWARSSSDDVADAFADLSMENPIRSGPDADNNDDEDTAKLAQQLNSMLQLQPDPKLLADLLQASGRQDVAATLLVSLLDRYTSSKQQAESLSSSESLKTILYLQHLVQIIDVFGSQLIKGAPDKILAFVNFTLDAAIMGPVASDPAVHPSSMSSSTPKIESEADDMPFISVRPQDTQGGLQGLLNVEQEDRAEQNGVDDKGTEKSAVEDEELVDVALSLLLSLLEGQPTMSRESTPLLKVVDAKLQGYMASSSQGQIGALAREVRLVLTARTSAGEQQHQQRNSKLFIGPREEALARGRDRYQEALKLLQDPILPVRAHGLVLLTKLVSAHSTLDTAATGHTDVLFDEALSPAILDIFLQAIQDDDSFLYLNAVKGLAEMAKRGGKPTLKRLLGLYVSDAPPGATSAAMSQLEADRRLRVGEALLQVIQHLDEAMSAHVADVVPPLMAALRNRYLPATVRSSVVSLLGTCVEAAPTAMASQGYSHTLAGAMLDLASIESVERPSSIGDKSKEPPLDGEEEGDIIIDAREKEKRRKFAPGHDDAVDVDAKLPQLRRSALLLLALLIRGTRNQLEAPQGPEDDFIGLGRESHNLEALRLPGSGAGILGHRQAPSDELHLFPSRLLARAKAVCGFLKWRDTDALVRHQAQDCVEELDGLELDLVHQAPSSLVSPPTRRT</sequence>
<dbReference type="Gene3D" id="1.25.10.10">
    <property type="entry name" value="Leucine-rich Repeat Variant"/>
    <property type="match status" value="1"/>
</dbReference>
<dbReference type="GeneID" id="37045601"/>
<dbReference type="AlphaFoldDB" id="A0A316YFH6"/>
<feature type="domain" description="TANGO6 HEAT repeat" evidence="4">
    <location>
        <begin position="316"/>
        <end position="478"/>
    </location>
</feature>
<reference evidence="5 6" key="1">
    <citation type="journal article" date="2018" name="Mol. Biol. Evol.">
        <title>Broad Genomic Sampling Reveals a Smut Pathogenic Ancestry of the Fungal Clade Ustilaginomycotina.</title>
        <authorList>
            <person name="Kijpornyongpan T."/>
            <person name="Mondo S.J."/>
            <person name="Barry K."/>
            <person name="Sandor L."/>
            <person name="Lee J."/>
            <person name="Lipzen A."/>
            <person name="Pangilinan J."/>
            <person name="LaButti K."/>
            <person name="Hainaut M."/>
            <person name="Henrissat B."/>
            <person name="Grigoriev I.V."/>
            <person name="Spatafora J.W."/>
            <person name="Aime M.C."/>
        </authorList>
    </citation>
    <scope>NUCLEOTIDE SEQUENCE [LARGE SCALE GENOMIC DNA]</scope>
    <source>
        <strain evidence="5 6">MCA 4198</strain>
    </source>
</reference>
<dbReference type="Pfam" id="PF10363">
    <property type="entry name" value="RTP1_C1"/>
    <property type="match status" value="1"/>
</dbReference>
<feature type="region of interest" description="Disordered" evidence="2">
    <location>
        <begin position="83"/>
        <end position="102"/>
    </location>
</feature>